<dbReference type="Gene3D" id="2.130.10.10">
    <property type="entry name" value="YVTN repeat-like/Quinoprotein amine dehydrogenase"/>
    <property type="match status" value="1"/>
</dbReference>
<keyword evidence="2" id="KW-0119">Carbohydrate metabolism</keyword>
<comment type="caution">
    <text evidence="4">The sequence shown here is derived from an EMBL/GenBank/DDBJ whole genome shotgun (WGS) entry which is preliminary data.</text>
</comment>
<dbReference type="RefSeq" id="WP_251837202.1">
    <property type="nucleotide sequence ID" value="NZ_JACSQG010000009.1"/>
</dbReference>
<dbReference type="InterPro" id="IPR019405">
    <property type="entry name" value="Lactonase_7-beta_prop"/>
</dbReference>
<name>A0ABR8TRM9_9PSED</name>
<dbReference type="InterPro" id="IPR050282">
    <property type="entry name" value="Cycloisomerase_2"/>
</dbReference>
<keyword evidence="3" id="KW-0732">Signal</keyword>
<dbReference type="Proteomes" id="UP000611945">
    <property type="component" value="Unassembled WGS sequence"/>
</dbReference>
<sequence length="379" mass="39848">MTPLNTLKALSLSAAMALASPLLQAQTYAFVSNAVDGTIGSYRLADNGTLTLLTSTQAGDNVMPLALSPDHRKLYASIRSEPFSVATFAVDPADGSLKLLSKAAVADSQAYISVDRTGHYLLGASYGNNQVMVNAIDAQGMVQDGSQQVVETGLNAHAIIVDHSNRFAYATNLGSDQLLVFTFDEKTGQLTQSSSVKLPKNAGPRHAVIATDNRFLYLLGEMAGTVTSYSIDQTTGALTEVASVQSVPASAGLVHGQPRPAATPGQPAPTLPDNLIWCADIRLTPNGRFLYTSERTGSSVSVFAVDGQTGTLTYLQNIAVEKQPRGIAVDPSGKWLLVTGEKSDEIGVYAIDPEKGTLTRAGNAPSGKGANWVETVSYP</sequence>
<protein>
    <submittedName>
        <fullName evidence="4">Lactonase family protein</fullName>
    </submittedName>
</protein>
<dbReference type="PANTHER" id="PTHR30344">
    <property type="entry name" value="6-PHOSPHOGLUCONOLACTONASE-RELATED"/>
    <property type="match status" value="1"/>
</dbReference>
<feature type="signal peptide" evidence="3">
    <location>
        <begin position="1"/>
        <end position="25"/>
    </location>
</feature>
<evidence type="ECO:0000313" key="5">
    <source>
        <dbReference type="Proteomes" id="UP000611945"/>
    </source>
</evidence>
<keyword evidence="5" id="KW-1185">Reference proteome</keyword>
<comment type="similarity">
    <text evidence="1">Belongs to the cycloisomerase 2 family.</text>
</comment>
<proteinExistence type="inferred from homology"/>
<evidence type="ECO:0000256" key="1">
    <source>
        <dbReference type="ARBA" id="ARBA00005564"/>
    </source>
</evidence>
<dbReference type="PANTHER" id="PTHR30344:SF1">
    <property type="entry name" value="6-PHOSPHOGLUCONOLACTONASE"/>
    <property type="match status" value="1"/>
</dbReference>
<evidence type="ECO:0000256" key="3">
    <source>
        <dbReference type="SAM" id="SignalP"/>
    </source>
</evidence>
<evidence type="ECO:0000313" key="4">
    <source>
        <dbReference type="EMBL" id="MBD7978416.1"/>
    </source>
</evidence>
<dbReference type="InterPro" id="IPR015943">
    <property type="entry name" value="WD40/YVTN_repeat-like_dom_sf"/>
</dbReference>
<dbReference type="InterPro" id="IPR011048">
    <property type="entry name" value="Haem_d1_sf"/>
</dbReference>
<organism evidence="4 5">
    <name type="scientific">Serpens gallinarum</name>
    <dbReference type="NCBI Taxonomy" id="2763075"/>
    <lineage>
        <taxon>Bacteria</taxon>
        <taxon>Pseudomonadati</taxon>
        <taxon>Pseudomonadota</taxon>
        <taxon>Gammaproteobacteria</taxon>
        <taxon>Pseudomonadales</taxon>
        <taxon>Pseudomonadaceae</taxon>
        <taxon>Pseudomonas</taxon>
    </lineage>
</organism>
<dbReference type="SUPFAM" id="SSF51004">
    <property type="entry name" value="C-terminal (heme d1) domain of cytochrome cd1-nitrite reductase"/>
    <property type="match status" value="1"/>
</dbReference>
<dbReference type="EMBL" id="JACSQG010000009">
    <property type="protein sequence ID" value="MBD7978416.1"/>
    <property type="molecule type" value="Genomic_DNA"/>
</dbReference>
<dbReference type="Pfam" id="PF10282">
    <property type="entry name" value="Lactonase"/>
    <property type="match status" value="1"/>
</dbReference>
<keyword evidence="2" id="KW-0313">Glucose metabolism</keyword>
<gene>
    <name evidence="4" type="ORF">H9642_14625</name>
</gene>
<accession>A0ABR8TRM9</accession>
<evidence type="ECO:0000256" key="2">
    <source>
        <dbReference type="ARBA" id="ARBA00022526"/>
    </source>
</evidence>
<reference evidence="4 5" key="1">
    <citation type="submission" date="2020-08" db="EMBL/GenBank/DDBJ databases">
        <title>A Genomic Blueprint of the Chicken Gut Microbiome.</title>
        <authorList>
            <person name="Gilroy R."/>
            <person name="Ravi A."/>
            <person name="Getino M."/>
            <person name="Pursley I."/>
            <person name="Horton D.L."/>
            <person name="Alikhan N.-F."/>
            <person name="Baker D."/>
            <person name="Gharbi K."/>
            <person name="Hall N."/>
            <person name="Watson M."/>
            <person name="Adriaenssens E.M."/>
            <person name="Foster-Nyarko E."/>
            <person name="Jarju S."/>
            <person name="Secka A."/>
            <person name="Antonio M."/>
            <person name="Oren A."/>
            <person name="Chaudhuri R."/>
            <person name="La Ragione R.M."/>
            <person name="Hildebrand F."/>
            <person name="Pallen M.J."/>
        </authorList>
    </citation>
    <scope>NUCLEOTIDE SEQUENCE [LARGE SCALE GENOMIC DNA]</scope>
    <source>
        <strain evidence="4 5">Sa2CUA2</strain>
    </source>
</reference>
<feature type="chain" id="PRO_5046697649" evidence="3">
    <location>
        <begin position="26"/>
        <end position="379"/>
    </location>
</feature>